<name>A0A8B4TUS1_9ENTR</name>
<reference evidence="1 2" key="1">
    <citation type="submission" date="2018-08" db="EMBL/GenBank/DDBJ databases">
        <authorList>
            <consortium name="Pathogen Informatics"/>
        </authorList>
    </citation>
    <scope>NUCLEOTIDE SEQUENCE [LARGE SCALE GENOMIC DNA]</scope>
    <source>
        <strain evidence="1 2">EuSCAPE_IT371</strain>
    </source>
</reference>
<gene>
    <name evidence="1" type="ORF">SAMEA3538780_02596</name>
</gene>
<dbReference type="Proteomes" id="UP000257712">
    <property type="component" value="Unassembled WGS sequence"/>
</dbReference>
<dbReference type="EMBL" id="UJZG01000006">
    <property type="protein sequence ID" value="SXD95403.1"/>
    <property type="molecule type" value="Genomic_DNA"/>
</dbReference>
<comment type="caution">
    <text evidence="1">The sequence shown here is derived from an EMBL/GenBank/DDBJ whole genome shotgun (WGS) entry which is preliminary data.</text>
</comment>
<evidence type="ECO:0000313" key="1">
    <source>
        <dbReference type="EMBL" id="SXD95403.1"/>
    </source>
</evidence>
<dbReference type="GO" id="GO:0019058">
    <property type="term" value="P:viral life cycle"/>
    <property type="evidence" value="ECO:0007669"/>
    <property type="project" value="InterPro"/>
</dbReference>
<dbReference type="SUPFAM" id="SSF64210">
    <property type="entry name" value="Head-to-tail joining protein W, gpW"/>
    <property type="match status" value="1"/>
</dbReference>
<protein>
    <submittedName>
        <fullName evidence="1">GpW</fullName>
    </submittedName>
</protein>
<sequence>MATTTELLEARSALHDLMTGKRVATVQKDGRRVEFTATSVGDLKRYIAELESSLLVSSKRRPPAGVRL</sequence>
<dbReference type="RefSeq" id="WP_032423257.1">
    <property type="nucleotide sequence ID" value="NZ_JBGNJZ010000047.1"/>
</dbReference>
<dbReference type="InterPro" id="IPR036626">
    <property type="entry name" value="GpW_sf"/>
</dbReference>
<proteinExistence type="predicted"/>
<organism evidence="1 2">
    <name type="scientific">Klebsiella quasivariicola</name>
    <dbReference type="NCBI Taxonomy" id="2026240"/>
    <lineage>
        <taxon>Bacteria</taxon>
        <taxon>Pseudomonadati</taxon>
        <taxon>Pseudomonadota</taxon>
        <taxon>Gammaproteobacteria</taxon>
        <taxon>Enterobacterales</taxon>
        <taxon>Enterobacteriaceae</taxon>
        <taxon>Klebsiella/Raoultella group</taxon>
        <taxon>Klebsiella</taxon>
        <taxon>Klebsiella pneumoniae complex</taxon>
    </lineage>
</organism>
<accession>A0A8B4TUS1</accession>
<dbReference type="InterPro" id="IPR004174">
    <property type="entry name" value="GpW"/>
</dbReference>
<dbReference type="Gene3D" id="3.30.1580.10">
    <property type="entry name" value="Head-to-tail joining protein W"/>
    <property type="match status" value="1"/>
</dbReference>
<dbReference type="NCBIfam" id="NF047331">
    <property type="entry name" value="phage_HTJ"/>
    <property type="match status" value="1"/>
</dbReference>
<dbReference type="AlphaFoldDB" id="A0A8B4TUS1"/>
<evidence type="ECO:0000313" key="2">
    <source>
        <dbReference type="Proteomes" id="UP000257712"/>
    </source>
</evidence>
<dbReference type="Pfam" id="PF02831">
    <property type="entry name" value="gpW"/>
    <property type="match status" value="1"/>
</dbReference>